<dbReference type="WBParaSite" id="ACAC_0000313201-mRNA-1">
    <property type="protein sequence ID" value="ACAC_0000313201-mRNA-1"/>
    <property type="gene ID" value="ACAC_0000313201"/>
</dbReference>
<dbReference type="InterPro" id="IPR049121">
    <property type="entry name" value="TdIF1_C"/>
</dbReference>
<dbReference type="Proteomes" id="UP000035642">
    <property type="component" value="Unassembled WGS sequence"/>
</dbReference>
<feature type="transmembrane region" description="Helical" evidence="5">
    <location>
        <begin position="222"/>
        <end position="242"/>
    </location>
</feature>
<dbReference type="GO" id="GO:0031491">
    <property type="term" value="F:nucleosome binding"/>
    <property type="evidence" value="ECO:0007669"/>
    <property type="project" value="TreeGrafter"/>
</dbReference>
<dbReference type="Pfam" id="PF21229">
    <property type="entry name" value="TdIF1_2nd"/>
    <property type="match status" value="1"/>
</dbReference>
<evidence type="ECO:0000256" key="5">
    <source>
        <dbReference type="SAM" id="Phobius"/>
    </source>
</evidence>
<dbReference type="InterPro" id="IPR041384">
    <property type="entry name" value="DNTTIP1_dimer"/>
</dbReference>
<dbReference type="Pfam" id="PF18192">
    <property type="entry name" value="DNTTIP1_dimer"/>
    <property type="match status" value="1"/>
</dbReference>
<feature type="domain" description="DNTTIP1 dimerisation" evidence="6">
    <location>
        <begin position="25"/>
        <end position="85"/>
    </location>
</feature>
<feature type="domain" description="TdIF1 C-terminal" evidence="7">
    <location>
        <begin position="178"/>
        <end position="223"/>
    </location>
</feature>
<keyword evidence="5" id="KW-0472">Membrane</keyword>
<keyword evidence="5" id="KW-0812">Transmembrane</keyword>
<dbReference type="STRING" id="6313.A0A0K0CZH8"/>
<comment type="subcellular location">
    <subcellularLocation>
        <location evidence="1">Nucleus</location>
    </subcellularLocation>
</comment>
<evidence type="ECO:0000256" key="3">
    <source>
        <dbReference type="ARBA" id="ARBA00023242"/>
    </source>
</evidence>
<dbReference type="GO" id="GO:0005634">
    <property type="term" value="C:nucleus"/>
    <property type="evidence" value="ECO:0007669"/>
    <property type="project" value="UniProtKB-SubCell"/>
</dbReference>
<evidence type="ECO:0000256" key="4">
    <source>
        <dbReference type="SAM" id="MobiDB-lite"/>
    </source>
</evidence>
<evidence type="ECO:0000313" key="9">
    <source>
        <dbReference type="WBParaSite" id="ACAC_0000313201-mRNA-1"/>
    </source>
</evidence>
<feature type="transmembrane region" description="Helical" evidence="5">
    <location>
        <begin position="160"/>
        <end position="179"/>
    </location>
</feature>
<dbReference type="AlphaFoldDB" id="A0A0K0CZH8"/>
<evidence type="ECO:0000256" key="2">
    <source>
        <dbReference type="ARBA" id="ARBA00023125"/>
    </source>
</evidence>
<keyword evidence="5" id="KW-1133">Transmembrane helix</keyword>
<name>A0A0K0CZH8_ANGCA</name>
<dbReference type="InterPro" id="IPR026064">
    <property type="entry name" value="TdIF1"/>
</dbReference>
<dbReference type="GO" id="GO:0003677">
    <property type="term" value="F:DNA binding"/>
    <property type="evidence" value="ECO:0007669"/>
    <property type="project" value="UniProtKB-KW"/>
</dbReference>
<feature type="region of interest" description="Disordered" evidence="4">
    <location>
        <begin position="117"/>
        <end position="136"/>
    </location>
</feature>
<keyword evidence="3" id="KW-0539">Nucleus</keyword>
<sequence length="310" mass="36185">LRLVSTRHTQWKPHRKSFYDISIMIFQIFQNEITKELQQIMDRHIRTTFSPAIENLKNNGHVVDQDVINDLCTSILDAAKVPFMRDRAANVKRNRMNSERNKREYESDESDVSILSKSSDIKRRRGRPRKDEEPSSFDLSPFTLHEVLKWSPERHLLTTLYIPAAKVAAFLSIPVTVFFSKYPRMFRYSCDEEDRSLLMEEKKLSKGVGRCYLMIMDDVKELLVVLSFVFLYALLKYCWNISTEVLNESKIMKEGEFCNYLVYNFNDVEIFAKLRTTGVYGGERTRCCPVRGVTHSSQHHAGPSFRISLS</sequence>
<reference evidence="8" key="1">
    <citation type="submission" date="2012-09" db="EMBL/GenBank/DDBJ databases">
        <authorList>
            <person name="Martin A.A."/>
        </authorList>
    </citation>
    <scope>NUCLEOTIDE SEQUENCE</scope>
</reference>
<reference evidence="9" key="2">
    <citation type="submission" date="2017-02" db="UniProtKB">
        <authorList>
            <consortium name="WormBaseParasite"/>
        </authorList>
    </citation>
    <scope>IDENTIFICATION</scope>
</reference>
<organism evidence="8 9">
    <name type="scientific">Angiostrongylus cantonensis</name>
    <name type="common">Rat lungworm</name>
    <dbReference type="NCBI Taxonomy" id="6313"/>
    <lineage>
        <taxon>Eukaryota</taxon>
        <taxon>Metazoa</taxon>
        <taxon>Ecdysozoa</taxon>
        <taxon>Nematoda</taxon>
        <taxon>Chromadorea</taxon>
        <taxon>Rhabditida</taxon>
        <taxon>Rhabditina</taxon>
        <taxon>Rhabditomorpha</taxon>
        <taxon>Strongyloidea</taxon>
        <taxon>Metastrongylidae</taxon>
        <taxon>Angiostrongylus</taxon>
    </lineage>
</organism>
<dbReference type="PANTHER" id="PTHR23399">
    <property type="entry name" value="DEOXYNUCLEOTIDYLTRANSFERASE TERMINAL-INTERACTING PROTEIN 1"/>
    <property type="match status" value="1"/>
</dbReference>
<evidence type="ECO:0000259" key="6">
    <source>
        <dbReference type="Pfam" id="PF18192"/>
    </source>
</evidence>
<keyword evidence="8" id="KW-1185">Reference proteome</keyword>
<keyword evidence="2" id="KW-0238">DNA-binding</keyword>
<protein>
    <submittedName>
        <fullName evidence="9">DNTTIP1_dimer domain-containing protein</fullName>
    </submittedName>
</protein>
<evidence type="ECO:0000256" key="1">
    <source>
        <dbReference type="ARBA" id="ARBA00004123"/>
    </source>
</evidence>
<accession>A0A0K0CZH8</accession>
<proteinExistence type="predicted"/>
<dbReference type="PANTHER" id="PTHR23399:SF2">
    <property type="entry name" value="DEOXYNUCLEOTIDYLTRANSFERASE TERMINAL-INTERACTING PROTEIN 1"/>
    <property type="match status" value="1"/>
</dbReference>
<evidence type="ECO:0000259" key="7">
    <source>
        <dbReference type="Pfam" id="PF21229"/>
    </source>
</evidence>
<evidence type="ECO:0000313" key="8">
    <source>
        <dbReference type="Proteomes" id="UP000035642"/>
    </source>
</evidence>